<evidence type="ECO:0000313" key="6">
    <source>
        <dbReference type="EMBL" id="WEK21386.1"/>
    </source>
</evidence>
<reference evidence="6" key="1">
    <citation type="submission" date="2023-03" db="EMBL/GenBank/DDBJ databases">
        <title>Andean soil-derived lignocellulolytic bacterial consortium as a source of novel taxa and putative plastic-active enzymes.</title>
        <authorList>
            <person name="Diaz-Garcia L."/>
            <person name="Chuvochina M."/>
            <person name="Feuerriegel G."/>
            <person name="Bunk B."/>
            <person name="Sproer C."/>
            <person name="Streit W.R."/>
            <person name="Rodriguez L.M."/>
            <person name="Overmann J."/>
            <person name="Jimenez D.J."/>
        </authorList>
    </citation>
    <scope>NUCLEOTIDE SEQUENCE</scope>
    <source>
        <strain evidence="6">MAG 3858</strain>
    </source>
</reference>
<dbReference type="GO" id="GO:0005975">
    <property type="term" value="P:carbohydrate metabolic process"/>
    <property type="evidence" value="ECO:0007669"/>
    <property type="project" value="InterPro"/>
</dbReference>
<protein>
    <submittedName>
        <fullName evidence="6">Glycosyl hydrolase family 28 protein</fullName>
    </submittedName>
</protein>
<keyword evidence="5" id="KW-0732">Signal</keyword>
<dbReference type="PANTHER" id="PTHR31339:SF9">
    <property type="entry name" value="PLASMIN AND FIBRONECTIN-BINDING PROTEIN A"/>
    <property type="match status" value="1"/>
</dbReference>
<dbReference type="GO" id="GO:0004650">
    <property type="term" value="F:polygalacturonase activity"/>
    <property type="evidence" value="ECO:0007669"/>
    <property type="project" value="InterPro"/>
</dbReference>
<keyword evidence="2 4" id="KW-0378">Hydrolase</keyword>
<name>A0AAJ5WD37_9SPHI</name>
<sequence>MIKKFKFLFLLLLATNAFSQNKEMLYTTIPGAEKSNIYTLTVNGKEVFVEKFKDISYARFAFTGEAKLVVTSAQNFLKYTLSPLSYNIAAQKSGNQISFNLTQPRKLIFQLEGVAEKLFIFADAPEIDAPKLGDKNVANLMDFVQDNTGNKLQTHQIQKAIDQVSSKGGGTLFVPNGKYLTGTFLMRKNVTLYLESGAIIQGSGNLTDYNDNGNNKTGKITEGRGALIYFPEADRARIMGRGVIAMAGTKIKTETGQKIRVCNMVNCNNSGIYDVIIRDSGGFNIHILHSSNITMKGYKIINDISLANQDGTDPDGCNGVTVDDVFMYTSDDAIAVKADHSLCENIMVKNCVFWTVKSALKIGSDPYFGARNVTFQNNDVVHADRALALYSGKGPIENVKFIDNKSEFVGGNAKRQLIVFQVSNDKENNKDADQRGVGYIKGVEVINYTAYQKSENKSIIAGTIAKNGAIHKVSDVVFKNLIIEGKHCLSAEDADIVLSPRKLPQNPNLTKKEAEQSAKEHPVAINTVENIRFY</sequence>
<dbReference type="PANTHER" id="PTHR31339">
    <property type="entry name" value="PECTIN LYASE-RELATED"/>
    <property type="match status" value="1"/>
</dbReference>
<dbReference type="InterPro" id="IPR000743">
    <property type="entry name" value="Glyco_hydro_28"/>
</dbReference>
<feature type="signal peptide" evidence="5">
    <location>
        <begin position="1"/>
        <end position="19"/>
    </location>
</feature>
<organism evidence="6 7">
    <name type="scientific">Candidatus Pedobacter colombiensis</name>
    <dbReference type="NCBI Taxonomy" id="3121371"/>
    <lineage>
        <taxon>Bacteria</taxon>
        <taxon>Pseudomonadati</taxon>
        <taxon>Bacteroidota</taxon>
        <taxon>Sphingobacteriia</taxon>
        <taxon>Sphingobacteriales</taxon>
        <taxon>Sphingobacteriaceae</taxon>
        <taxon>Pedobacter</taxon>
    </lineage>
</organism>
<dbReference type="InterPro" id="IPR051801">
    <property type="entry name" value="GH28_Enzymes"/>
</dbReference>
<dbReference type="Gene3D" id="2.160.20.10">
    <property type="entry name" value="Single-stranded right-handed beta-helix, Pectin lyase-like"/>
    <property type="match status" value="1"/>
</dbReference>
<evidence type="ECO:0000313" key="7">
    <source>
        <dbReference type="Proteomes" id="UP001214530"/>
    </source>
</evidence>
<evidence type="ECO:0000256" key="5">
    <source>
        <dbReference type="SAM" id="SignalP"/>
    </source>
</evidence>
<dbReference type="Pfam" id="PF00295">
    <property type="entry name" value="Glyco_hydro_28"/>
    <property type="match status" value="1"/>
</dbReference>
<gene>
    <name evidence="6" type="ORF">P0Y49_09555</name>
</gene>
<evidence type="ECO:0000256" key="2">
    <source>
        <dbReference type="ARBA" id="ARBA00022801"/>
    </source>
</evidence>
<evidence type="ECO:0000256" key="4">
    <source>
        <dbReference type="RuleBase" id="RU361169"/>
    </source>
</evidence>
<evidence type="ECO:0000256" key="3">
    <source>
        <dbReference type="ARBA" id="ARBA00023295"/>
    </source>
</evidence>
<dbReference type="InterPro" id="IPR012334">
    <property type="entry name" value="Pectin_lyas_fold"/>
</dbReference>
<comment type="similarity">
    <text evidence="1 4">Belongs to the glycosyl hydrolase 28 family.</text>
</comment>
<feature type="chain" id="PRO_5042593924" evidence="5">
    <location>
        <begin position="20"/>
        <end position="534"/>
    </location>
</feature>
<dbReference type="EMBL" id="CP119313">
    <property type="protein sequence ID" value="WEK21386.1"/>
    <property type="molecule type" value="Genomic_DNA"/>
</dbReference>
<dbReference type="Proteomes" id="UP001214530">
    <property type="component" value="Chromosome"/>
</dbReference>
<dbReference type="SUPFAM" id="SSF51126">
    <property type="entry name" value="Pectin lyase-like"/>
    <property type="match status" value="1"/>
</dbReference>
<keyword evidence="3 4" id="KW-0326">Glycosidase</keyword>
<accession>A0AAJ5WD37</accession>
<dbReference type="InterPro" id="IPR011050">
    <property type="entry name" value="Pectin_lyase_fold/virulence"/>
</dbReference>
<dbReference type="AlphaFoldDB" id="A0AAJ5WD37"/>
<evidence type="ECO:0000256" key="1">
    <source>
        <dbReference type="ARBA" id="ARBA00008834"/>
    </source>
</evidence>
<proteinExistence type="inferred from homology"/>